<comment type="caution">
    <text evidence="1">The sequence shown here is derived from an EMBL/GenBank/DDBJ whole genome shotgun (WGS) entry which is preliminary data.</text>
</comment>
<dbReference type="EMBL" id="PFEU01000017">
    <property type="protein sequence ID" value="PJE76641.1"/>
    <property type="molecule type" value="Genomic_DNA"/>
</dbReference>
<dbReference type="Proteomes" id="UP000231436">
    <property type="component" value="Unassembled WGS sequence"/>
</dbReference>
<accession>A0A2M8LGR9</accession>
<organism evidence="1 2">
    <name type="scientific">Candidatus Uhrbacteria bacterium CG10_big_fil_rev_8_21_14_0_10_48_16</name>
    <dbReference type="NCBI Taxonomy" id="1975038"/>
    <lineage>
        <taxon>Bacteria</taxon>
        <taxon>Candidatus Uhriibacteriota</taxon>
    </lineage>
</organism>
<evidence type="ECO:0000313" key="1">
    <source>
        <dbReference type="EMBL" id="PJE76641.1"/>
    </source>
</evidence>
<name>A0A2M8LGR9_9BACT</name>
<sequence length="604" mass="67354">MLVGIASFIGGLFIAQLGGQLFKLVSNDTGDEQAVVNEADLGEDEENDIAEDSSEPALTVSTESELVVDWIDPFKQPHVTVDPVLASALCPGWDEQKEWPLCGNPLQLSQVRLGTIVGGAYDGMYLELATARTEELGFSHRMLYVLIDPLKQKNSVILDQEGRSTGESFPSLNTYTATEILGWNNVDILEDLPGYTIDITAQISDLIADESIEDAEGNRFFLSGGWVRFDSSIATSVLASENVIHLEGGQELIGYEAGEGASTQVGKNQYFLIDEDGRVLWYDLEVVFFEYATRDETPILSQGIPSITWNDGTQNTQTYMKGALGGCGFTTLTNVVSQEVVDGLRLTKAGVGTYDANATISIYEPESYEIEYFADAFNLTTWSSPDEEPLSYDAFEHAYIYFQDALGRWVELMNYELLPPVECGKPVIYLYPEETTDMTVWVSPRGGFSYTEPAYGDGWEVTAYPGGQIVNKEDGVTYPYLFWEGRGGLYPQVESYWVVEQEGVELFLESTLFSMNFTPSEIEDFLEFWLPRMESDPFYKIGFHGTAVMNELAPLSLSVRPDHVFRILMDYEGLDAWEPSDPPSYLPRANRDGFEVMEWGGVLR</sequence>
<proteinExistence type="predicted"/>
<protein>
    <submittedName>
        <fullName evidence="1">Uncharacterized protein</fullName>
    </submittedName>
</protein>
<evidence type="ECO:0000313" key="2">
    <source>
        <dbReference type="Proteomes" id="UP000231436"/>
    </source>
</evidence>
<gene>
    <name evidence="1" type="ORF">COV05_03605</name>
</gene>
<reference evidence="2" key="1">
    <citation type="submission" date="2017-09" db="EMBL/GenBank/DDBJ databases">
        <title>Depth-based differentiation of microbial function through sediment-hosted aquifers and enrichment of novel symbionts in the deep terrestrial subsurface.</title>
        <authorList>
            <person name="Probst A.J."/>
            <person name="Ladd B."/>
            <person name="Jarett J.K."/>
            <person name="Geller-Mcgrath D.E."/>
            <person name="Sieber C.M.K."/>
            <person name="Emerson J.B."/>
            <person name="Anantharaman K."/>
            <person name="Thomas B.C."/>
            <person name="Malmstrom R."/>
            <person name="Stieglmeier M."/>
            <person name="Klingl A."/>
            <person name="Woyke T."/>
            <person name="Ryan C.M."/>
            <person name="Banfield J.F."/>
        </authorList>
    </citation>
    <scope>NUCLEOTIDE SEQUENCE [LARGE SCALE GENOMIC DNA]</scope>
</reference>
<dbReference type="AlphaFoldDB" id="A0A2M8LGR9"/>